<dbReference type="RefSeq" id="WP_117486149.1">
    <property type="nucleotide sequence ID" value="NZ_QVIG01000001.1"/>
</dbReference>
<feature type="region of interest" description="Disordered" evidence="1">
    <location>
        <begin position="173"/>
        <end position="195"/>
    </location>
</feature>
<keyword evidence="3" id="KW-1185">Reference proteome</keyword>
<comment type="caution">
    <text evidence="2">The sequence shown here is derived from an EMBL/GenBank/DDBJ whole genome shotgun (WGS) entry which is preliminary data.</text>
</comment>
<feature type="region of interest" description="Disordered" evidence="1">
    <location>
        <begin position="225"/>
        <end position="250"/>
    </location>
</feature>
<dbReference type="Gene3D" id="2.130.10.10">
    <property type="entry name" value="YVTN repeat-like/Quinoprotein amine dehydrogenase"/>
    <property type="match status" value="1"/>
</dbReference>
<name>A0A372ZNA5_9ACTN</name>
<sequence>MTSPLHPVRVLRVLGDRPFAEVGRPVLAVPDEARGLLAVAGERAFARTATVGVYGTGDLGCRAVLRTRFPVHALAFHPTAPLLAVGTGAYDGGYFFEGELLLLDWETGTTTSLIEHDFGRRVLGLAWLDDQALRVLMSPPDDWKDRKAHVEGHVAVVRRPDWRTAAPRSLTFDDLAGPRVPAPRADGREEAHRALSALSPDWEPRRHVLAVEERPDGAVLATLAREEDDEEGDQDDAPEQPGGTTLPDGLLLRHRTVPYLDVHDRLRIRRGSRDYVNQAPPPGRRETEPYVLSVRSPDGADLQPLFPFSWEPGETHFPGPGVETADGDLVYAGTVYSGHGLQPGGSFVVRRSGTDGTPRWVFRTDHVALDLDTDPDTAHVAYRDGELLALDLRTGALRRRHRLTVAGVPVVPTALTAAGAGRLLVGTADGRVLECTTGWPSGPGAADREGTV</sequence>
<dbReference type="InterPro" id="IPR015943">
    <property type="entry name" value="WD40/YVTN_repeat-like_dom_sf"/>
</dbReference>
<dbReference type="InterPro" id="IPR011047">
    <property type="entry name" value="Quinoprotein_ADH-like_sf"/>
</dbReference>
<proteinExistence type="predicted"/>
<gene>
    <name evidence="2" type="ORF">DR950_05740</name>
</gene>
<evidence type="ECO:0000313" key="2">
    <source>
        <dbReference type="EMBL" id="RGD57359.1"/>
    </source>
</evidence>
<dbReference type="AlphaFoldDB" id="A0A372ZNA5"/>
<feature type="compositionally biased region" description="Low complexity" evidence="1">
    <location>
        <begin position="239"/>
        <end position="250"/>
    </location>
</feature>
<accession>A0A372ZNA5</accession>
<organism evidence="2 3">
    <name type="scientific">Kitasatospora xanthocidica</name>
    <dbReference type="NCBI Taxonomy" id="83382"/>
    <lineage>
        <taxon>Bacteria</taxon>
        <taxon>Bacillati</taxon>
        <taxon>Actinomycetota</taxon>
        <taxon>Actinomycetes</taxon>
        <taxon>Kitasatosporales</taxon>
        <taxon>Streptomycetaceae</taxon>
        <taxon>Kitasatospora</taxon>
    </lineage>
</organism>
<reference evidence="2 3" key="1">
    <citation type="submission" date="2018-08" db="EMBL/GenBank/DDBJ databases">
        <title>Diversity &amp; Physiological Properties of Lignin-Decomposing Actinobacteria from Soil.</title>
        <authorList>
            <person name="Roh S.G."/>
            <person name="Kim S.B."/>
        </authorList>
    </citation>
    <scope>NUCLEOTIDE SEQUENCE [LARGE SCALE GENOMIC DNA]</scope>
    <source>
        <strain evidence="2 3">MMS17-GH009</strain>
    </source>
</reference>
<dbReference type="Proteomes" id="UP000263377">
    <property type="component" value="Unassembled WGS sequence"/>
</dbReference>
<evidence type="ECO:0000313" key="3">
    <source>
        <dbReference type="Proteomes" id="UP000263377"/>
    </source>
</evidence>
<evidence type="ECO:0000256" key="1">
    <source>
        <dbReference type="SAM" id="MobiDB-lite"/>
    </source>
</evidence>
<dbReference type="EMBL" id="QVIG01000001">
    <property type="protein sequence ID" value="RGD57359.1"/>
    <property type="molecule type" value="Genomic_DNA"/>
</dbReference>
<feature type="compositionally biased region" description="Acidic residues" evidence="1">
    <location>
        <begin position="226"/>
        <end position="238"/>
    </location>
</feature>
<dbReference type="SUPFAM" id="SSF50998">
    <property type="entry name" value="Quinoprotein alcohol dehydrogenase-like"/>
    <property type="match status" value="1"/>
</dbReference>
<protein>
    <submittedName>
        <fullName evidence="2">Uncharacterized protein</fullName>
    </submittedName>
</protein>